<evidence type="ECO:0000259" key="6">
    <source>
        <dbReference type="Pfam" id="PF00675"/>
    </source>
</evidence>
<dbReference type="InterPro" id="IPR007863">
    <property type="entry name" value="Peptidase_M16_C"/>
</dbReference>
<dbReference type="Pfam" id="PF05193">
    <property type="entry name" value="Peptidase_M16_C"/>
    <property type="match status" value="2"/>
</dbReference>
<dbReference type="RefSeq" id="WP_254092453.1">
    <property type="nucleotide sequence ID" value="NZ_JAHESC010000037.1"/>
</dbReference>
<comment type="caution">
    <text evidence="8">The sequence shown here is derived from an EMBL/GenBank/DDBJ whole genome shotgun (WGS) entry which is preliminary data.</text>
</comment>
<dbReference type="InterPro" id="IPR050626">
    <property type="entry name" value="Peptidase_M16"/>
</dbReference>
<evidence type="ECO:0000256" key="3">
    <source>
        <dbReference type="ARBA" id="ARBA00022801"/>
    </source>
</evidence>
<keyword evidence="3" id="KW-0378">Hydrolase</keyword>
<dbReference type="GO" id="GO:0006508">
    <property type="term" value="P:proteolysis"/>
    <property type="evidence" value="ECO:0007669"/>
    <property type="project" value="UniProtKB-KW"/>
</dbReference>
<organism evidence="8 9">
    <name type="scientific">Dawidia soli</name>
    <dbReference type="NCBI Taxonomy" id="2782352"/>
    <lineage>
        <taxon>Bacteria</taxon>
        <taxon>Pseudomonadati</taxon>
        <taxon>Bacteroidota</taxon>
        <taxon>Cytophagia</taxon>
        <taxon>Cytophagales</taxon>
        <taxon>Chryseotaleaceae</taxon>
        <taxon>Dawidia</taxon>
    </lineage>
</organism>
<keyword evidence="9" id="KW-1185">Reference proteome</keyword>
<evidence type="ECO:0000256" key="2">
    <source>
        <dbReference type="ARBA" id="ARBA00022670"/>
    </source>
</evidence>
<dbReference type="Gene3D" id="3.30.830.10">
    <property type="entry name" value="Metalloenzyme, LuxS/M16 peptidase-like"/>
    <property type="match status" value="4"/>
</dbReference>
<feature type="domain" description="Peptidase M16 C-terminal" evidence="7">
    <location>
        <begin position="245"/>
        <end position="352"/>
    </location>
</feature>
<evidence type="ECO:0000313" key="8">
    <source>
        <dbReference type="EMBL" id="MBT1689230.1"/>
    </source>
</evidence>
<feature type="domain" description="Peptidase M16 C-terminal" evidence="7">
    <location>
        <begin position="728"/>
        <end position="908"/>
    </location>
</feature>
<accession>A0AAP2DEG4</accession>
<reference evidence="8 9" key="1">
    <citation type="submission" date="2021-05" db="EMBL/GenBank/DDBJ databases">
        <title>A Polyphasic approach of four new species of the genus Ohtaekwangia: Ohtaekwangia histidinii sp. nov., Ohtaekwangia cretensis sp. nov., Ohtaekwangia indiensis sp. nov., Ohtaekwangia reichenbachii sp. nov. from diverse environment.</title>
        <authorList>
            <person name="Octaviana S."/>
        </authorList>
    </citation>
    <scope>NUCLEOTIDE SEQUENCE [LARGE SCALE GENOMIC DNA]</scope>
    <source>
        <strain evidence="8 9">PWU37</strain>
    </source>
</reference>
<dbReference type="GO" id="GO:0008237">
    <property type="term" value="F:metallopeptidase activity"/>
    <property type="evidence" value="ECO:0007669"/>
    <property type="project" value="UniProtKB-KW"/>
</dbReference>
<evidence type="ECO:0000256" key="1">
    <source>
        <dbReference type="ARBA" id="ARBA00007261"/>
    </source>
</evidence>
<evidence type="ECO:0000256" key="5">
    <source>
        <dbReference type="ARBA" id="ARBA00023049"/>
    </source>
</evidence>
<dbReference type="PANTHER" id="PTHR43690:SF17">
    <property type="entry name" value="PROTEIN YHJJ"/>
    <property type="match status" value="1"/>
</dbReference>
<feature type="domain" description="Peptidase M16 N-terminal" evidence="6">
    <location>
        <begin position="93"/>
        <end position="204"/>
    </location>
</feature>
<dbReference type="Proteomes" id="UP001319180">
    <property type="component" value="Unassembled WGS sequence"/>
</dbReference>
<comment type="similarity">
    <text evidence="1">Belongs to the peptidase M16 family.</text>
</comment>
<dbReference type="PANTHER" id="PTHR43690">
    <property type="entry name" value="NARDILYSIN"/>
    <property type="match status" value="1"/>
</dbReference>
<protein>
    <submittedName>
        <fullName evidence="8">Insulinase family protein</fullName>
    </submittedName>
</protein>
<keyword evidence="5" id="KW-0482">Metalloprotease</keyword>
<gene>
    <name evidence="8" type="ORF">KK078_21875</name>
</gene>
<dbReference type="InterPro" id="IPR011249">
    <property type="entry name" value="Metalloenz_LuxS/M16"/>
</dbReference>
<dbReference type="AlphaFoldDB" id="A0AAP2DEG4"/>
<name>A0AAP2DEG4_9BACT</name>
<dbReference type="GO" id="GO:0046872">
    <property type="term" value="F:metal ion binding"/>
    <property type="evidence" value="ECO:0007669"/>
    <property type="project" value="InterPro"/>
</dbReference>
<keyword evidence="4" id="KW-0862">Zinc</keyword>
<dbReference type="EMBL" id="JAHESC010000037">
    <property type="protein sequence ID" value="MBT1689230.1"/>
    <property type="molecule type" value="Genomic_DNA"/>
</dbReference>
<dbReference type="SUPFAM" id="SSF63411">
    <property type="entry name" value="LuxS/MPP-like metallohydrolase"/>
    <property type="match status" value="3"/>
</dbReference>
<keyword evidence="2" id="KW-0645">Protease</keyword>
<dbReference type="Pfam" id="PF00675">
    <property type="entry name" value="Peptidase_M16"/>
    <property type="match status" value="1"/>
</dbReference>
<evidence type="ECO:0000313" key="9">
    <source>
        <dbReference type="Proteomes" id="UP001319180"/>
    </source>
</evidence>
<proteinExistence type="inferred from homology"/>
<evidence type="ECO:0000256" key="4">
    <source>
        <dbReference type="ARBA" id="ARBA00022833"/>
    </source>
</evidence>
<dbReference type="InterPro" id="IPR011765">
    <property type="entry name" value="Pept_M16_N"/>
</dbReference>
<evidence type="ECO:0000259" key="7">
    <source>
        <dbReference type="Pfam" id="PF05193"/>
    </source>
</evidence>
<sequence length="979" mass="111118">MTFKSLSSGLTAATISQYVTAANFLQRLCTTVALFFKRARLLIVLASASTLGATICSAQDLIKSDDPNLIHSTLPNGFSYYLKNDSSKSEGKLHIRFVVRAGTDFEKQDQQGIAHLLEHVLMRGSVNFPDLKRYLDSEGLVFGREYNAGTGLKKTIYEFDIPNNNRQLLVNCLRVIRDWAQGGALLDTASVNAERKMVLQEAEMKYSPDENGKRESVAAVISKYISNKYVFNDDRDNVRHCKHSSVLSFYNDWYTVDNAAIIIVGKINVNDISELVIKIFSDIKSNNAKTHFSRVRSLKLNGDNRYFKFARQNSSRPKVEVLFKLPYRCIRTSDDFNEQIRRDLLSMGLADRLNNLQAPVKRNISDLDVRFDPIFGAGYGPPFSALQVNFSSDASTLNASFRTIMSEIFYINKNGFNESEFRDITKKYYEHQTYKNGWSQSVENCINNFVQGDAIITDKHRLSMLDQFFHEVSAIQYNTWLRSLSFDIDRDVIIHYSQSDASRIPDDKEMTRIVHRAATDTHSMRDTYNVISSMPDLVNGEEQDSLKQCALGVKCRFDSVKGIGIVDLKLSNGVRVVTKKTSDLTNQIEVRLFRPCSVYNALSSDSLIAPSVVDIVFSNGLGPYNKLDFEKYKKQQNFSLVPVTKIDHVGISASGESRQLEPILQAMYLAFVRPRVDSGSLVEWVRRRKERFSDNKSFVDGSVEYQNAMYSEFSNFCKNVITSDVLINLTPDRVLDNYRKMFVNDGNLTVVITGDFNDNEIGTLISQYLGTLPKTDTANIEKKEQPVRALRRAVFLNDTDASGVSYIKIGFSGIPSLNYETSFRVEILRAELLTLAVARLRAKESISYAQSAYALRQNYVGERKYIVGASFDCIPGHENEAITYMKEEMESLKRQEIQEILFEGAKKQVLHDFEINLQSKNFWSEYLMSSILNNEDPIAITNVSSIIDRTTAKELAEMARTFDTNNMLLFILQARHKSP</sequence>